<gene>
    <name evidence="3" type="primary">LOC113917611</name>
</gene>
<organism evidence="2 3">
    <name type="scientific">Zalophus californianus</name>
    <name type="common">California sealion</name>
    <dbReference type="NCBI Taxonomy" id="9704"/>
    <lineage>
        <taxon>Eukaryota</taxon>
        <taxon>Metazoa</taxon>
        <taxon>Chordata</taxon>
        <taxon>Craniata</taxon>
        <taxon>Vertebrata</taxon>
        <taxon>Euteleostomi</taxon>
        <taxon>Mammalia</taxon>
        <taxon>Eutheria</taxon>
        <taxon>Laurasiatheria</taxon>
        <taxon>Carnivora</taxon>
        <taxon>Caniformia</taxon>
        <taxon>Pinnipedia</taxon>
        <taxon>Otariidae</taxon>
        <taxon>Zalophus</taxon>
    </lineage>
</organism>
<accession>A0A6J2CBE8</accession>
<dbReference type="AlphaFoldDB" id="A0A6J2CBE8"/>
<feature type="compositionally biased region" description="Pro residues" evidence="1">
    <location>
        <begin position="31"/>
        <end position="45"/>
    </location>
</feature>
<dbReference type="Proteomes" id="UP000515165">
    <property type="component" value="Chromosome 1"/>
</dbReference>
<sequence length="114" mass="12025">MAQAGHLRQVRARHPGTGASPRCRGGQRPRCPAPTRPGRPPPPPARRPRDARRAASLAGGTPTPAWRPRPLFPFVAHPPEPLGTLRRPPDPAGGLRGFPTIQSGRIHAGTAASA</sequence>
<evidence type="ECO:0000313" key="2">
    <source>
        <dbReference type="Proteomes" id="UP000515165"/>
    </source>
</evidence>
<proteinExistence type="predicted"/>
<name>A0A6J2CBE8_ZALCA</name>
<dbReference type="RefSeq" id="XP_027441299.1">
    <property type="nucleotide sequence ID" value="XM_027585498.1"/>
</dbReference>
<keyword evidence="2" id="KW-1185">Reference proteome</keyword>
<evidence type="ECO:0000256" key="1">
    <source>
        <dbReference type="SAM" id="MobiDB-lite"/>
    </source>
</evidence>
<dbReference type="GeneID" id="113917611"/>
<feature type="compositionally biased region" description="Pro residues" evidence="1">
    <location>
        <begin position="65"/>
        <end position="81"/>
    </location>
</feature>
<dbReference type="KEGG" id="zca:113917611"/>
<reference evidence="3" key="1">
    <citation type="submission" date="2025-08" db="UniProtKB">
        <authorList>
            <consortium name="RefSeq"/>
        </authorList>
    </citation>
    <scope>IDENTIFICATION</scope>
    <source>
        <tissue evidence="3">Blood</tissue>
    </source>
</reference>
<feature type="compositionally biased region" description="Low complexity" evidence="1">
    <location>
        <begin position="21"/>
        <end position="30"/>
    </location>
</feature>
<protein>
    <submittedName>
        <fullName evidence="3">Vasodilator-stimulated phosphoprotein-like</fullName>
    </submittedName>
</protein>
<feature type="region of interest" description="Disordered" evidence="1">
    <location>
        <begin position="1"/>
        <end position="114"/>
    </location>
</feature>
<evidence type="ECO:0000313" key="3">
    <source>
        <dbReference type="RefSeq" id="XP_027441299.1"/>
    </source>
</evidence>